<dbReference type="CDD" id="cd00887">
    <property type="entry name" value="MoeA"/>
    <property type="match status" value="1"/>
</dbReference>
<evidence type="ECO:0000313" key="8">
    <source>
        <dbReference type="EMBL" id="KMQ90215.1"/>
    </source>
</evidence>
<keyword evidence="5 6" id="KW-0501">Molybdenum cofactor biosynthesis</keyword>
<evidence type="ECO:0000313" key="9">
    <source>
        <dbReference type="Proteomes" id="UP000036403"/>
    </source>
</evidence>
<evidence type="ECO:0000259" key="7">
    <source>
        <dbReference type="SMART" id="SM00852"/>
    </source>
</evidence>
<dbReference type="GO" id="GO:0061599">
    <property type="term" value="F:molybdopterin molybdotransferase activity"/>
    <property type="evidence" value="ECO:0007669"/>
    <property type="project" value="UniProtKB-UniRule"/>
</dbReference>
<accession>A0A0J7NCB5</accession>
<dbReference type="Gene3D" id="3.90.105.10">
    <property type="entry name" value="Molybdopterin biosynthesis moea protein, domain 2"/>
    <property type="match status" value="1"/>
</dbReference>
<comment type="pathway">
    <text evidence="1 6">Cofactor biosynthesis; molybdopterin biosynthesis.</text>
</comment>
<dbReference type="Pfam" id="PF03454">
    <property type="entry name" value="MoeA_C"/>
    <property type="match status" value="1"/>
</dbReference>
<proteinExistence type="inferred from homology"/>
<dbReference type="GO" id="GO:0005829">
    <property type="term" value="C:cytosol"/>
    <property type="evidence" value="ECO:0007669"/>
    <property type="project" value="TreeGrafter"/>
</dbReference>
<dbReference type="Pfam" id="PF00994">
    <property type="entry name" value="MoCF_biosynth"/>
    <property type="match status" value="1"/>
</dbReference>
<dbReference type="GO" id="GO:0005524">
    <property type="term" value="F:ATP binding"/>
    <property type="evidence" value="ECO:0007669"/>
    <property type="project" value="UniProtKB-UniRule"/>
</dbReference>
<keyword evidence="6" id="KW-0808">Transferase</keyword>
<dbReference type="GO" id="GO:0046872">
    <property type="term" value="F:metal ion binding"/>
    <property type="evidence" value="ECO:0007669"/>
    <property type="project" value="UniProtKB-UniRule"/>
</dbReference>
<sequence length="400" mass="42578">MCAAISVKEANELVLENSGDFGIEKLPLEQAAGRILAEDISAERHQPPFDRVMMDGIACRAGDEFPLKCLGRHQAGGKIPTLPEGNVCWEVMTGAALPHGADCVIPVEALVRKEVEISLKAGDGGARVAGRFIHPEGSDAKKGDLLLSSGITIDGPVMALLAANGYSEVRVYCRPKIALLATGDELVDVNAAVGEGQIRRSNDSMMRGVLAEGGFAPSYVAHIPDDFEALVSALQKVLKEVDVLILSGGVSMGAFDYVPSALQKVGAKKLIHRITQRPGAPMWFGIGPEGQRIFGLPGNPVSAMACGARYVLPLLKKAMHNRLANLPSEALLAETVQSMDKRTFFLPVRLEWKTGQAILIPHKVPTSGDFMHLGETAGIAEIPAGEGEVKAGSFVAFYPW</sequence>
<dbReference type="SUPFAM" id="SSF53218">
    <property type="entry name" value="Molybdenum cofactor biosynthesis proteins"/>
    <property type="match status" value="1"/>
</dbReference>
<name>A0A0J7NCB5_LASNI</name>
<dbReference type="InterPro" id="IPR036425">
    <property type="entry name" value="MoaB/Mog-like_dom_sf"/>
</dbReference>
<evidence type="ECO:0000256" key="4">
    <source>
        <dbReference type="ARBA" id="ARBA00012509"/>
    </source>
</evidence>
<gene>
    <name evidence="8" type="ORF">RF55_10050</name>
</gene>
<dbReference type="SMART" id="SM00852">
    <property type="entry name" value="MoCF_biosynth"/>
    <property type="match status" value="1"/>
</dbReference>
<evidence type="ECO:0000256" key="3">
    <source>
        <dbReference type="ARBA" id="ARBA00008339"/>
    </source>
</evidence>
<comment type="function">
    <text evidence="6">Catalyzes two steps in the biosynthesis of the molybdenum cofactor. In the first step, molybdopterin is adenylated. Subsequently, molybdate is inserted into adenylated molybdopterin and AMP is released.</text>
</comment>
<keyword evidence="6" id="KW-0500">Molybdenum</keyword>
<dbReference type="SUPFAM" id="SSF63867">
    <property type="entry name" value="MoeA C-terminal domain-like"/>
    <property type="match status" value="1"/>
</dbReference>
<dbReference type="GO" id="GO:0006777">
    <property type="term" value="P:Mo-molybdopterin cofactor biosynthetic process"/>
    <property type="evidence" value="ECO:0007669"/>
    <property type="project" value="UniProtKB-UniRule"/>
</dbReference>
<keyword evidence="9" id="KW-1185">Reference proteome</keyword>
<comment type="similarity">
    <text evidence="2">In the N-terminal section; belongs to the MoaB/Mog family.</text>
</comment>
<feature type="domain" description="MoaB/Mog" evidence="7">
    <location>
        <begin position="178"/>
        <end position="317"/>
    </location>
</feature>
<protein>
    <recommendedName>
        <fullName evidence="4">molybdopterin adenylyltransferase</fullName>
        <ecNumber evidence="4">2.7.7.75</ecNumber>
    </recommendedName>
</protein>
<dbReference type="InterPro" id="IPR001453">
    <property type="entry name" value="MoaB/Mog_dom"/>
</dbReference>
<reference evidence="8 9" key="1">
    <citation type="submission" date="2015-04" db="EMBL/GenBank/DDBJ databases">
        <title>Lasius niger genome sequencing.</title>
        <authorList>
            <person name="Konorov E.A."/>
            <person name="Nikitin M.A."/>
            <person name="Kirill M.V."/>
            <person name="Chang P."/>
        </authorList>
    </citation>
    <scope>NUCLEOTIDE SEQUENCE [LARGE SCALE GENOMIC DNA]</scope>
    <source>
        <tissue evidence="8">Whole</tissue>
    </source>
</reference>
<dbReference type="Gene3D" id="2.170.190.11">
    <property type="entry name" value="Molybdopterin biosynthesis moea protein, domain 3"/>
    <property type="match status" value="1"/>
</dbReference>
<evidence type="ECO:0000256" key="5">
    <source>
        <dbReference type="ARBA" id="ARBA00023150"/>
    </source>
</evidence>
<dbReference type="EMBL" id="LBMM01006906">
    <property type="protein sequence ID" value="KMQ90215.1"/>
    <property type="molecule type" value="Genomic_DNA"/>
</dbReference>
<dbReference type="InterPro" id="IPR005111">
    <property type="entry name" value="MoeA_C_domain_IV"/>
</dbReference>
<dbReference type="InterPro" id="IPR005110">
    <property type="entry name" value="MoeA_linker/N"/>
</dbReference>
<dbReference type="Gene3D" id="2.40.340.10">
    <property type="entry name" value="MoeA, C-terminal, domain IV"/>
    <property type="match status" value="1"/>
</dbReference>
<dbReference type="EC" id="2.7.7.75" evidence="4"/>
<comment type="similarity">
    <text evidence="3">In the C-terminal section; belongs to the MoeA family.</text>
</comment>
<evidence type="ECO:0000256" key="1">
    <source>
        <dbReference type="ARBA" id="ARBA00005046"/>
    </source>
</evidence>
<comment type="caution">
    <text evidence="8">The sequence shown here is derived from an EMBL/GenBank/DDBJ whole genome shotgun (WGS) entry which is preliminary data.</text>
</comment>
<dbReference type="OrthoDB" id="4349954at2759"/>
<dbReference type="PaxDb" id="67767-A0A0J7NCB5"/>
<dbReference type="Proteomes" id="UP000036403">
    <property type="component" value="Unassembled WGS sequence"/>
</dbReference>
<comment type="catalytic activity">
    <reaction evidence="6">
        <text>molybdopterin + ATP + H(+) = adenylyl-molybdopterin + diphosphate</text>
        <dbReference type="Rhea" id="RHEA:31331"/>
        <dbReference type="ChEBI" id="CHEBI:15378"/>
        <dbReference type="ChEBI" id="CHEBI:30616"/>
        <dbReference type="ChEBI" id="CHEBI:33019"/>
        <dbReference type="ChEBI" id="CHEBI:58698"/>
        <dbReference type="ChEBI" id="CHEBI:62727"/>
    </reaction>
</comment>
<dbReference type="SUPFAM" id="SSF63882">
    <property type="entry name" value="MoeA N-terminal region -like"/>
    <property type="match status" value="1"/>
</dbReference>
<dbReference type="InterPro" id="IPR036135">
    <property type="entry name" value="MoeA_linker/N_sf"/>
</dbReference>
<dbReference type="InterPro" id="IPR038987">
    <property type="entry name" value="MoeA-like"/>
</dbReference>
<comment type="similarity">
    <text evidence="6">Belongs to the MoeA family.</text>
</comment>
<organism evidence="8 9">
    <name type="scientific">Lasius niger</name>
    <name type="common">Black garden ant</name>
    <dbReference type="NCBI Taxonomy" id="67767"/>
    <lineage>
        <taxon>Eukaryota</taxon>
        <taxon>Metazoa</taxon>
        <taxon>Ecdysozoa</taxon>
        <taxon>Arthropoda</taxon>
        <taxon>Hexapoda</taxon>
        <taxon>Insecta</taxon>
        <taxon>Pterygota</taxon>
        <taxon>Neoptera</taxon>
        <taxon>Endopterygota</taxon>
        <taxon>Hymenoptera</taxon>
        <taxon>Apocrita</taxon>
        <taxon>Aculeata</taxon>
        <taxon>Formicoidea</taxon>
        <taxon>Formicidae</taxon>
        <taxon>Formicinae</taxon>
        <taxon>Lasius</taxon>
        <taxon>Lasius</taxon>
    </lineage>
</organism>
<keyword evidence="6" id="KW-0460">Magnesium</keyword>
<dbReference type="PANTHER" id="PTHR10192:SF5">
    <property type="entry name" value="GEPHYRIN"/>
    <property type="match status" value="1"/>
</dbReference>
<dbReference type="NCBIfam" id="TIGR00177">
    <property type="entry name" value="molyb_syn"/>
    <property type="match status" value="1"/>
</dbReference>
<keyword evidence="6" id="KW-0479">Metal-binding</keyword>
<dbReference type="STRING" id="67767.A0A0J7NCB5"/>
<dbReference type="PANTHER" id="PTHR10192">
    <property type="entry name" value="MOLYBDOPTERIN BIOSYNTHESIS PROTEIN"/>
    <property type="match status" value="1"/>
</dbReference>
<comment type="cofactor">
    <cofactor evidence="6">
        <name>Mg(2+)</name>
        <dbReference type="ChEBI" id="CHEBI:18420"/>
    </cofactor>
</comment>
<dbReference type="Gene3D" id="3.40.980.10">
    <property type="entry name" value="MoaB/Mog-like domain"/>
    <property type="match status" value="1"/>
</dbReference>
<comment type="catalytic activity">
    <reaction evidence="6">
        <text>adenylyl-molybdopterin + molybdate = Mo-molybdopterin + AMP + H(+)</text>
        <dbReference type="Rhea" id="RHEA:35047"/>
        <dbReference type="ChEBI" id="CHEBI:15378"/>
        <dbReference type="ChEBI" id="CHEBI:36264"/>
        <dbReference type="ChEBI" id="CHEBI:62727"/>
        <dbReference type="ChEBI" id="CHEBI:71302"/>
        <dbReference type="ChEBI" id="CHEBI:456215"/>
    </reaction>
</comment>
<evidence type="ECO:0000256" key="6">
    <source>
        <dbReference type="RuleBase" id="RU365090"/>
    </source>
</evidence>
<dbReference type="AlphaFoldDB" id="A0A0J7NCB5"/>
<dbReference type="Pfam" id="PF03453">
    <property type="entry name" value="MoeA_N"/>
    <property type="match status" value="1"/>
</dbReference>
<evidence type="ECO:0000256" key="2">
    <source>
        <dbReference type="ARBA" id="ARBA00007589"/>
    </source>
</evidence>
<dbReference type="GO" id="GO:0061598">
    <property type="term" value="F:molybdopterin adenylyltransferase activity"/>
    <property type="evidence" value="ECO:0007669"/>
    <property type="project" value="UniProtKB-UniRule"/>
</dbReference>
<dbReference type="UniPathway" id="UPA00344"/>
<dbReference type="InterPro" id="IPR036688">
    <property type="entry name" value="MoeA_C_domain_IV_sf"/>
</dbReference>